<protein>
    <submittedName>
        <fullName evidence="5">6-phosphogluconate dehydrogenase C-terminal domain-like protein</fullName>
    </submittedName>
</protein>
<dbReference type="Gene3D" id="1.10.1040.10">
    <property type="entry name" value="N-(1-d-carboxylethyl)-l-norvaline Dehydrogenase, domain 2"/>
    <property type="match status" value="1"/>
</dbReference>
<comment type="similarity">
    <text evidence="1">Belongs to the HIBADH-related family. NP60 subfamily.</text>
</comment>
<dbReference type="Proteomes" id="UP000247233">
    <property type="component" value="Unassembled WGS sequence"/>
</dbReference>
<comment type="caution">
    <text evidence="5">The sequence shown here is derived from an EMBL/GenBank/DDBJ whole genome shotgun (WGS) entry which is preliminary data.</text>
</comment>
<feature type="domain" description="6-phosphogluconate dehydrogenase NADP-binding" evidence="4">
    <location>
        <begin position="1"/>
        <end position="97"/>
    </location>
</feature>
<dbReference type="InterPro" id="IPR008927">
    <property type="entry name" value="6-PGluconate_DH-like_C_sf"/>
</dbReference>
<keyword evidence="2" id="KW-0560">Oxidoreductase</keyword>
<evidence type="ECO:0000256" key="2">
    <source>
        <dbReference type="ARBA" id="ARBA00023002"/>
    </source>
</evidence>
<dbReference type="SUPFAM" id="SSF48179">
    <property type="entry name" value="6-phosphogluconate dehydrogenase C-terminal domain-like"/>
    <property type="match status" value="1"/>
</dbReference>
<dbReference type="InterPro" id="IPR015815">
    <property type="entry name" value="HIBADH-related"/>
</dbReference>
<evidence type="ECO:0000313" key="5">
    <source>
        <dbReference type="EMBL" id="PWY86644.1"/>
    </source>
</evidence>
<keyword evidence="6" id="KW-1185">Reference proteome</keyword>
<dbReference type="PANTHER" id="PTHR43580">
    <property type="entry name" value="OXIDOREDUCTASE GLYR1-RELATED"/>
    <property type="match status" value="1"/>
</dbReference>
<proteinExistence type="inferred from homology"/>
<organism evidence="5 6">
    <name type="scientific">Aspergillus heteromorphus CBS 117.55</name>
    <dbReference type="NCBI Taxonomy" id="1448321"/>
    <lineage>
        <taxon>Eukaryota</taxon>
        <taxon>Fungi</taxon>
        <taxon>Dikarya</taxon>
        <taxon>Ascomycota</taxon>
        <taxon>Pezizomycotina</taxon>
        <taxon>Eurotiomycetes</taxon>
        <taxon>Eurotiomycetidae</taxon>
        <taxon>Eurotiales</taxon>
        <taxon>Aspergillaceae</taxon>
        <taxon>Aspergillus</taxon>
        <taxon>Aspergillus subgen. Circumdati</taxon>
    </lineage>
</organism>
<name>A0A317WJL4_9EURO</name>
<dbReference type="InterPro" id="IPR013328">
    <property type="entry name" value="6PGD_dom2"/>
</dbReference>
<dbReference type="STRING" id="1448321.A0A317WJL4"/>
<dbReference type="GO" id="GO:0050661">
    <property type="term" value="F:NADP binding"/>
    <property type="evidence" value="ECO:0007669"/>
    <property type="project" value="InterPro"/>
</dbReference>
<dbReference type="GeneID" id="37066935"/>
<dbReference type="PIRSF" id="PIRSF000103">
    <property type="entry name" value="HIBADH"/>
    <property type="match status" value="1"/>
</dbReference>
<evidence type="ECO:0000259" key="4">
    <source>
        <dbReference type="Pfam" id="PF03446"/>
    </source>
</evidence>
<dbReference type="AlphaFoldDB" id="A0A317WJL4"/>
<dbReference type="GO" id="GO:0016491">
    <property type="term" value="F:oxidoreductase activity"/>
    <property type="evidence" value="ECO:0007669"/>
    <property type="project" value="UniProtKB-KW"/>
</dbReference>
<accession>A0A317WJL4</accession>
<dbReference type="InterPro" id="IPR006115">
    <property type="entry name" value="6PGDH_NADP-bd"/>
</dbReference>
<dbReference type="PANTHER" id="PTHR43580:SF8">
    <property type="entry name" value="6-PHOSPHOGLUCONATE DEHYDROGENASE NADP-BINDING DOMAIN-CONTAINING PROTEIN-RELATED"/>
    <property type="match status" value="1"/>
</dbReference>
<evidence type="ECO:0000256" key="3">
    <source>
        <dbReference type="PIRSR" id="PIRSR000103-1"/>
    </source>
</evidence>
<evidence type="ECO:0000313" key="6">
    <source>
        <dbReference type="Proteomes" id="UP000247233"/>
    </source>
</evidence>
<dbReference type="OrthoDB" id="435038at2759"/>
<evidence type="ECO:0000256" key="1">
    <source>
        <dbReference type="ARBA" id="ARBA00007598"/>
    </source>
</evidence>
<dbReference type="EMBL" id="MSFL01000007">
    <property type="protein sequence ID" value="PWY86644.1"/>
    <property type="molecule type" value="Genomic_DNA"/>
</dbReference>
<dbReference type="InterPro" id="IPR036291">
    <property type="entry name" value="NAD(P)-bd_dom_sf"/>
</dbReference>
<dbReference type="Pfam" id="PF03446">
    <property type="entry name" value="NAD_binding_2"/>
    <property type="match status" value="1"/>
</dbReference>
<dbReference type="RefSeq" id="XP_025400876.1">
    <property type="nucleotide sequence ID" value="XM_025544698.1"/>
</dbReference>
<dbReference type="SUPFAM" id="SSF51735">
    <property type="entry name" value="NAD(P)-binding Rossmann-fold domains"/>
    <property type="match status" value="1"/>
</dbReference>
<dbReference type="VEuPathDB" id="FungiDB:BO70DRAFT_369742"/>
<reference evidence="5 6" key="1">
    <citation type="submission" date="2016-12" db="EMBL/GenBank/DDBJ databases">
        <title>The genomes of Aspergillus section Nigri reveals drivers in fungal speciation.</title>
        <authorList>
            <consortium name="DOE Joint Genome Institute"/>
            <person name="Vesth T.C."/>
            <person name="Nybo J."/>
            <person name="Theobald S."/>
            <person name="Brandl J."/>
            <person name="Frisvad J.C."/>
            <person name="Nielsen K.F."/>
            <person name="Lyhne E.K."/>
            <person name="Kogle M.E."/>
            <person name="Kuo A."/>
            <person name="Riley R."/>
            <person name="Clum A."/>
            <person name="Nolan M."/>
            <person name="Lipzen A."/>
            <person name="Salamov A."/>
            <person name="Henrissat B."/>
            <person name="Wiebenga A."/>
            <person name="De Vries R.P."/>
            <person name="Grigoriev I.V."/>
            <person name="Mortensen U.H."/>
            <person name="Andersen M.R."/>
            <person name="Baker S.E."/>
        </authorList>
    </citation>
    <scope>NUCLEOTIDE SEQUENCE [LARGE SCALE GENOMIC DNA]</scope>
    <source>
        <strain evidence="5 6">CBS 117.55</strain>
    </source>
</reference>
<dbReference type="InterPro" id="IPR051265">
    <property type="entry name" value="HIBADH-related_NP60_sf"/>
</dbReference>
<sequence>MGLAMAMNLQTHLSQTGAPSLHFYNRTPARGQPLLSIGGTQSPSIRDLILDVDICCIAVSNGDAVTSIINSVLEVPGVDLRGKIIVDTSTISPDTSSWAQRPIAKEGKLLFILAGHEEGVTTIEPFLVGVLARKTLYVGEDAGKASLLKTTGNFLTAGFMELIAEAHVLAEKTGLGNEALESLMEHQYGPLPFAMSKRLTGGGLYLPEKGERPWSDLQLAIKDVGLGVECAEKAGTNLPIADVVLKHLEEARQYGEMNDRALDSSSMYGVLRERAGLGFESEVVKRRDGCWSR</sequence>
<feature type="active site" evidence="3">
    <location>
        <position position="149"/>
    </location>
</feature>
<dbReference type="Gene3D" id="3.40.50.720">
    <property type="entry name" value="NAD(P)-binding Rossmann-like Domain"/>
    <property type="match status" value="1"/>
</dbReference>
<gene>
    <name evidence="5" type="ORF">BO70DRAFT_369742</name>
</gene>